<dbReference type="AlphaFoldDB" id="A0AAD9IWY3"/>
<dbReference type="CDD" id="cd01671">
    <property type="entry name" value="CARD"/>
    <property type="match status" value="1"/>
</dbReference>
<feature type="domain" description="CARD" evidence="2">
    <location>
        <begin position="1"/>
        <end position="91"/>
    </location>
</feature>
<dbReference type="PANTHER" id="PTHR15034">
    <property type="entry name" value="DEATH DOMAIN-CONTAINING PROTEIN CRADD"/>
    <property type="match status" value="1"/>
</dbReference>
<dbReference type="Gene3D" id="1.10.533.10">
    <property type="entry name" value="Death Domain, Fas"/>
    <property type="match status" value="1"/>
</dbReference>
<evidence type="ECO:0000313" key="3">
    <source>
        <dbReference type="EMBL" id="KAK2141810.1"/>
    </source>
</evidence>
<dbReference type="Pfam" id="PF00619">
    <property type="entry name" value="CARD"/>
    <property type="match status" value="1"/>
</dbReference>
<dbReference type="Proteomes" id="UP001208570">
    <property type="component" value="Unassembled WGS sequence"/>
</dbReference>
<protein>
    <recommendedName>
        <fullName evidence="5">SAM domain-containing protein</fullName>
    </recommendedName>
</protein>
<organism evidence="3 4">
    <name type="scientific">Paralvinella palmiformis</name>
    <dbReference type="NCBI Taxonomy" id="53620"/>
    <lineage>
        <taxon>Eukaryota</taxon>
        <taxon>Metazoa</taxon>
        <taxon>Spiralia</taxon>
        <taxon>Lophotrochozoa</taxon>
        <taxon>Annelida</taxon>
        <taxon>Polychaeta</taxon>
        <taxon>Sedentaria</taxon>
        <taxon>Canalipalpata</taxon>
        <taxon>Terebellida</taxon>
        <taxon>Terebelliformia</taxon>
        <taxon>Alvinellidae</taxon>
        <taxon>Paralvinella</taxon>
    </lineage>
</organism>
<evidence type="ECO:0008006" key="5">
    <source>
        <dbReference type="Google" id="ProtNLM"/>
    </source>
</evidence>
<dbReference type="GO" id="GO:0002020">
    <property type="term" value="F:protease binding"/>
    <property type="evidence" value="ECO:0007669"/>
    <property type="project" value="InterPro"/>
</dbReference>
<dbReference type="InterPro" id="IPR013761">
    <property type="entry name" value="SAM/pointed_sf"/>
</dbReference>
<name>A0AAD9IWY3_9ANNE</name>
<dbReference type="PROSITE" id="PS50209">
    <property type="entry name" value="CARD"/>
    <property type="match status" value="1"/>
</dbReference>
<dbReference type="InterPro" id="IPR037939">
    <property type="entry name" value="CRADD"/>
</dbReference>
<dbReference type="Pfam" id="PF00536">
    <property type="entry name" value="SAM_1"/>
    <property type="match status" value="1"/>
</dbReference>
<proteinExistence type="predicted"/>
<dbReference type="GO" id="GO:0070513">
    <property type="term" value="F:death domain binding"/>
    <property type="evidence" value="ECO:0007669"/>
    <property type="project" value="InterPro"/>
</dbReference>
<evidence type="ECO:0000259" key="1">
    <source>
        <dbReference type="PROSITE" id="PS50105"/>
    </source>
</evidence>
<dbReference type="PROSITE" id="PS50105">
    <property type="entry name" value="SAM_DOMAIN"/>
    <property type="match status" value="1"/>
</dbReference>
<reference evidence="3" key="1">
    <citation type="journal article" date="2023" name="Mol. Biol. Evol.">
        <title>Third-Generation Sequencing Reveals the Adaptive Role of the Epigenome in Three Deep-Sea Polychaetes.</title>
        <authorList>
            <person name="Perez M."/>
            <person name="Aroh O."/>
            <person name="Sun Y."/>
            <person name="Lan Y."/>
            <person name="Juniper S.K."/>
            <person name="Young C.R."/>
            <person name="Angers B."/>
            <person name="Qian P.Y."/>
        </authorList>
    </citation>
    <scope>NUCLEOTIDE SEQUENCE</scope>
    <source>
        <strain evidence="3">P08H-3</strain>
    </source>
</reference>
<keyword evidence="4" id="KW-1185">Reference proteome</keyword>
<dbReference type="GO" id="GO:0042981">
    <property type="term" value="P:regulation of apoptotic process"/>
    <property type="evidence" value="ECO:0007669"/>
    <property type="project" value="InterPro"/>
</dbReference>
<dbReference type="SUPFAM" id="SSF47769">
    <property type="entry name" value="SAM/Pointed domain"/>
    <property type="match status" value="1"/>
</dbReference>
<dbReference type="SUPFAM" id="SSF47986">
    <property type="entry name" value="DEATH domain"/>
    <property type="match status" value="1"/>
</dbReference>
<dbReference type="InterPro" id="IPR001315">
    <property type="entry name" value="CARD"/>
</dbReference>
<evidence type="ECO:0000313" key="4">
    <source>
        <dbReference type="Proteomes" id="UP001208570"/>
    </source>
</evidence>
<sequence>MMDNTKDAILSSRCFIVESLTELDGIIDYLLEKKAITFEDKERIECCGVRSDKIRKLLDILHIKSNTSRQCFIDVLKNSAENHIYEYITNRASNCQSSKSSMTSVRANWNGQKLSYDLTTCSQSEQMYKPLDQWTVEYVIQWLKSLNFFLPDQIVSDFKTEEIDGKALMHLTCGNIREYISPKTKMGHIVENNS</sequence>
<dbReference type="EMBL" id="JAODUP010001036">
    <property type="protein sequence ID" value="KAK2141810.1"/>
    <property type="molecule type" value="Genomic_DNA"/>
</dbReference>
<dbReference type="InterPro" id="IPR011029">
    <property type="entry name" value="DEATH-like_dom_sf"/>
</dbReference>
<feature type="domain" description="SAM" evidence="1">
    <location>
        <begin position="134"/>
        <end position="187"/>
    </location>
</feature>
<evidence type="ECO:0000259" key="2">
    <source>
        <dbReference type="PROSITE" id="PS50209"/>
    </source>
</evidence>
<comment type="caution">
    <text evidence="3">The sequence shown here is derived from an EMBL/GenBank/DDBJ whole genome shotgun (WGS) entry which is preliminary data.</text>
</comment>
<dbReference type="Gene3D" id="1.10.150.50">
    <property type="entry name" value="Transcription Factor, Ets-1"/>
    <property type="match status" value="1"/>
</dbReference>
<dbReference type="PANTHER" id="PTHR15034:SF5">
    <property type="entry name" value="DEATH DOMAIN-CONTAINING PROTEIN CRADD"/>
    <property type="match status" value="1"/>
</dbReference>
<accession>A0AAD9IWY3</accession>
<dbReference type="InterPro" id="IPR001660">
    <property type="entry name" value="SAM"/>
</dbReference>
<gene>
    <name evidence="3" type="ORF">LSH36_1036g00060</name>
</gene>